<dbReference type="GO" id="GO:0003824">
    <property type="term" value="F:catalytic activity"/>
    <property type="evidence" value="ECO:0007669"/>
    <property type="project" value="UniProtKB-ARBA"/>
</dbReference>
<keyword evidence="1" id="KW-1133">Transmembrane helix</keyword>
<dbReference type="EMBL" id="CACSAS010000001">
    <property type="protein sequence ID" value="CAA0090695.1"/>
    <property type="molecule type" value="Genomic_DNA"/>
</dbReference>
<feature type="transmembrane region" description="Helical" evidence="1">
    <location>
        <begin position="6"/>
        <end position="29"/>
    </location>
</feature>
<dbReference type="InterPro" id="IPR029787">
    <property type="entry name" value="Nucleotide_cyclase"/>
</dbReference>
<keyword evidence="1" id="KW-0812">Transmembrane</keyword>
<dbReference type="SMART" id="SM00267">
    <property type="entry name" value="GGDEF"/>
    <property type="match status" value="1"/>
</dbReference>
<feature type="transmembrane region" description="Helical" evidence="1">
    <location>
        <begin position="119"/>
        <end position="137"/>
    </location>
</feature>
<keyword evidence="1" id="KW-0472">Membrane</keyword>
<feature type="transmembrane region" description="Helical" evidence="1">
    <location>
        <begin position="181"/>
        <end position="207"/>
    </location>
</feature>
<organism evidence="3 4">
    <name type="scientific">Starkeya nomas</name>
    <dbReference type="NCBI Taxonomy" id="2666134"/>
    <lineage>
        <taxon>Bacteria</taxon>
        <taxon>Pseudomonadati</taxon>
        <taxon>Pseudomonadota</taxon>
        <taxon>Alphaproteobacteria</taxon>
        <taxon>Hyphomicrobiales</taxon>
        <taxon>Xanthobacteraceae</taxon>
        <taxon>Starkeya</taxon>
    </lineage>
</organism>
<gene>
    <name evidence="3" type="ORF">STARVERO_01210</name>
</gene>
<name>A0A5S9NJ95_9HYPH</name>
<dbReference type="Gene3D" id="3.30.70.270">
    <property type="match status" value="1"/>
</dbReference>
<dbReference type="PANTHER" id="PTHR46663:SF2">
    <property type="entry name" value="GGDEF DOMAIN-CONTAINING PROTEIN"/>
    <property type="match status" value="1"/>
</dbReference>
<feature type="domain" description="GGDEF" evidence="2">
    <location>
        <begin position="248"/>
        <end position="381"/>
    </location>
</feature>
<feature type="transmembrane region" description="Helical" evidence="1">
    <location>
        <begin position="95"/>
        <end position="113"/>
    </location>
</feature>
<protein>
    <recommendedName>
        <fullName evidence="2">GGDEF domain-containing protein</fullName>
    </recommendedName>
</protein>
<dbReference type="NCBIfam" id="TIGR00254">
    <property type="entry name" value="GGDEF"/>
    <property type="match status" value="1"/>
</dbReference>
<dbReference type="RefSeq" id="WP_159598245.1">
    <property type="nucleotide sequence ID" value="NZ_CACSAS010000001.1"/>
</dbReference>
<sequence length="390" mass="41474">MKLDFLTLYLVILLNSLIYCVVWAGFCYVHRGIPGARYWLGSSLMTTLGGLLMSGDGSAYGRLLMVAGNVFVVWGFFFVWTGIRVFYGAEPNRRAGGFMLAVTVLAGILADESRASQNIAYAVPQLVPLGFSLVTLIRKGGGGLGALVAAAGVLVAMAGQGTETILNTLRLIGDLSTDGYYSVAAFLLVAAIFGAGLWNIGFLLMAIDHLHGRLAGLALLDDLTGLPNRRAFFEAAEAGLRQAQRARRPFSLLMIDVDNFKEINDRLGHGAGDACLRHFSMLCAGSEANRVVARMGGDEFATLLVGADAVAARASAERLVQLVARTPLLWLGESIPMTVSIGIAVTDADPACTLERLIDEADQALYETKRQGRNGFSLGGGFRSGEVTAS</sequence>
<feature type="transmembrane region" description="Helical" evidence="1">
    <location>
        <begin position="36"/>
        <end position="53"/>
    </location>
</feature>
<keyword evidence="4" id="KW-1185">Reference proteome</keyword>
<dbReference type="AlphaFoldDB" id="A0A5S9NJ95"/>
<dbReference type="Proteomes" id="UP000433050">
    <property type="component" value="Unassembled WGS sequence"/>
</dbReference>
<dbReference type="InterPro" id="IPR052163">
    <property type="entry name" value="DGC-Regulatory_Protein"/>
</dbReference>
<dbReference type="CDD" id="cd01949">
    <property type="entry name" value="GGDEF"/>
    <property type="match status" value="1"/>
</dbReference>
<accession>A0A5S9NJ95</accession>
<dbReference type="PANTHER" id="PTHR46663">
    <property type="entry name" value="DIGUANYLATE CYCLASE DGCT-RELATED"/>
    <property type="match status" value="1"/>
</dbReference>
<dbReference type="Pfam" id="PF00990">
    <property type="entry name" value="GGDEF"/>
    <property type="match status" value="1"/>
</dbReference>
<reference evidence="3 4" key="1">
    <citation type="submission" date="2019-12" db="EMBL/GenBank/DDBJ databases">
        <authorList>
            <person name="Reyes-Prieto M."/>
        </authorList>
    </citation>
    <scope>NUCLEOTIDE SEQUENCE [LARGE SCALE GENOMIC DNA]</scope>
    <source>
        <strain evidence="3">HF14-78462</strain>
    </source>
</reference>
<dbReference type="FunFam" id="3.30.70.270:FF:000001">
    <property type="entry name" value="Diguanylate cyclase domain protein"/>
    <property type="match status" value="1"/>
</dbReference>
<feature type="transmembrane region" description="Helical" evidence="1">
    <location>
        <begin position="59"/>
        <end position="83"/>
    </location>
</feature>
<evidence type="ECO:0000259" key="2">
    <source>
        <dbReference type="PROSITE" id="PS50887"/>
    </source>
</evidence>
<evidence type="ECO:0000256" key="1">
    <source>
        <dbReference type="SAM" id="Phobius"/>
    </source>
</evidence>
<dbReference type="SUPFAM" id="SSF55073">
    <property type="entry name" value="Nucleotide cyclase"/>
    <property type="match status" value="1"/>
</dbReference>
<dbReference type="InterPro" id="IPR043128">
    <property type="entry name" value="Rev_trsase/Diguanyl_cyclase"/>
</dbReference>
<feature type="transmembrane region" description="Helical" evidence="1">
    <location>
        <begin position="144"/>
        <end position="161"/>
    </location>
</feature>
<dbReference type="PROSITE" id="PS50887">
    <property type="entry name" value="GGDEF"/>
    <property type="match status" value="1"/>
</dbReference>
<evidence type="ECO:0000313" key="4">
    <source>
        <dbReference type="Proteomes" id="UP000433050"/>
    </source>
</evidence>
<evidence type="ECO:0000313" key="3">
    <source>
        <dbReference type="EMBL" id="CAA0090695.1"/>
    </source>
</evidence>
<dbReference type="InterPro" id="IPR000160">
    <property type="entry name" value="GGDEF_dom"/>
</dbReference>
<proteinExistence type="predicted"/>